<dbReference type="PANTHER" id="PTHR21043">
    <property type="entry name" value="IOJAP SUPERFAMILY ORTHOLOG"/>
    <property type="match status" value="1"/>
</dbReference>
<dbReference type="GO" id="GO:0043023">
    <property type="term" value="F:ribosomal large subunit binding"/>
    <property type="evidence" value="ECO:0007669"/>
    <property type="project" value="TreeGrafter"/>
</dbReference>
<dbReference type="InterPro" id="IPR043519">
    <property type="entry name" value="NT_sf"/>
</dbReference>
<gene>
    <name evidence="2 3" type="primary">rsfS</name>
    <name evidence="3" type="ORF">D6850_01795</name>
</gene>
<dbReference type="NCBIfam" id="TIGR00090">
    <property type="entry name" value="rsfS_iojap_ybeB"/>
    <property type="match status" value="1"/>
</dbReference>
<sequence length="213" mass="23168">MPRTAPRRRGPDGARRFARVRRSRVRGERHIGHDPAKCAEISAPFIETGRADCYLRGRPGTPACLRRCATEEDIVLSFTTHAAHAADTGRPAAASIAGASGEEQLARIISSLNEDKAEDIVKIDLRGKSAIGDYMVICSGRSSRQVSSIAEKLAERLKSDLGTRVEGKDAGDWVLIDTGDVIVHVFRPEVRDFYQLEKMWLPAGEQAAATSSG</sequence>
<proteinExistence type="inferred from homology"/>
<evidence type="ECO:0000313" key="4">
    <source>
        <dbReference type="Proteomes" id="UP000281128"/>
    </source>
</evidence>
<name>A0A3A8B675_9RHOB</name>
<organism evidence="3 4">
    <name type="scientific">Roseovarius spongiae</name>
    <dbReference type="NCBI Taxonomy" id="2320272"/>
    <lineage>
        <taxon>Bacteria</taxon>
        <taxon>Pseudomonadati</taxon>
        <taxon>Pseudomonadota</taxon>
        <taxon>Alphaproteobacteria</taxon>
        <taxon>Rhodobacterales</taxon>
        <taxon>Roseobacteraceae</taxon>
        <taxon>Roseovarius</taxon>
    </lineage>
</organism>
<dbReference type="SUPFAM" id="SSF81301">
    <property type="entry name" value="Nucleotidyltransferase"/>
    <property type="match status" value="1"/>
</dbReference>
<comment type="caution">
    <text evidence="3">The sequence shown here is derived from an EMBL/GenBank/DDBJ whole genome shotgun (WGS) entry which is preliminary data.</text>
</comment>
<evidence type="ECO:0000313" key="3">
    <source>
        <dbReference type="EMBL" id="RKF16315.1"/>
    </source>
</evidence>
<comment type="similarity">
    <text evidence="1 2">Belongs to the Iojap/RsfS family.</text>
</comment>
<dbReference type="AlphaFoldDB" id="A0A3A8B675"/>
<comment type="subunit">
    <text evidence="2">Interacts with ribosomal protein uL14 (rplN).</text>
</comment>
<keyword evidence="4" id="KW-1185">Reference proteome</keyword>
<comment type="function">
    <text evidence="2">Functions as a ribosomal silencing factor. Interacts with ribosomal protein uL14 (rplN), blocking formation of intersubunit bridge B8. Prevents association of the 30S and 50S ribosomal subunits and the formation of functional ribosomes, thus repressing translation.</text>
</comment>
<dbReference type="HAMAP" id="MF_01477">
    <property type="entry name" value="Iojap_RsfS"/>
    <property type="match status" value="1"/>
</dbReference>
<dbReference type="Proteomes" id="UP000281128">
    <property type="component" value="Unassembled WGS sequence"/>
</dbReference>
<keyword evidence="2" id="KW-0963">Cytoplasm</keyword>
<keyword evidence="2" id="KW-0810">Translation regulation</keyword>
<dbReference type="OrthoDB" id="9793681at2"/>
<keyword evidence="2" id="KW-0678">Repressor</keyword>
<dbReference type="PANTHER" id="PTHR21043:SF0">
    <property type="entry name" value="MITOCHONDRIAL ASSEMBLY OF RIBOSOMAL LARGE SUBUNIT PROTEIN 1"/>
    <property type="match status" value="1"/>
</dbReference>
<dbReference type="GO" id="GO:0017148">
    <property type="term" value="P:negative regulation of translation"/>
    <property type="evidence" value="ECO:0007669"/>
    <property type="project" value="UniProtKB-UniRule"/>
</dbReference>
<dbReference type="Gene3D" id="3.30.460.10">
    <property type="entry name" value="Beta Polymerase, domain 2"/>
    <property type="match status" value="1"/>
</dbReference>
<evidence type="ECO:0000256" key="2">
    <source>
        <dbReference type="HAMAP-Rule" id="MF_01477"/>
    </source>
</evidence>
<accession>A0A3A8B675</accession>
<comment type="subcellular location">
    <subcellularLocation>
        <location evidence="2">Cytoplasm</location>
    </subcellularLocation>
</comment>
<dbReference type="GO" id="GO:0090071">
    <property type="term" value="P:negative regulation of ribosome biogenesis"/>
    <property type="evidence" value="ECO:0007669"/>
    <property type="project" value="UniProtKB-UniRule"/>
</dbReference>
<dbReference type="GO" id="GO:0005737">
    <property type="term" value="C:cytoplasm"/>
    <property type="evidence" value="ECO:0007669"/>
    <property type="project" value="UniProtKB-SubCell"/>
</dbReference>
<reference evidence="3 4" key="1">
    <citation type="submission" date="2018-09" db="EMBL/GenBank/DDBJ databases">
        <title>Roseovarius spongiae sp. nov., isolated from a marine sponge.</title>
        <authorList>
            <person name="Zhuang L."/>
            <person name="Luo L."/>
        </authorList>
    </citation>
    <scope>NUCLEOTIDE SEQUENCE [LARGE SCALE GENOMIC DNA]</scope>
    <source>
        <strain evidence="3 4">HN-E21</strain>
    </source>
</reference>
<dbReference type="EMBL" id="RAPE01000001">
    <property type="protein sequence ID" value="RKF16315.1"/>
    <property type="molecule type" value="Genomic_DNA"/>
</dbReference>
<protein>
    <recommendedName>
        <fullName evidence="2">Ribosomal silencing factor RsfS</fullName>
    </recommendedName>
</protein>
<dbReference type="InterPro" id="IPR004394">
    <property type="entry name" value="Iojap/RsfS/C7orf30"/>
</dbReference>
<evidence type="ECO:0000256" key="1">
    <source>
        <dbReference type="ARBA" id="ARBA00010574"/>
    </source>
</evidence>
<dbReference type="GO" id="GO:0042256">
    <property type="term" value="P:cytosolic ribosome assembly"/>
    <property type="evidence" value="ECO:0007669"/>
    <property type="project" value="UniProtKB-UniRule"/>
</dbReference>
<dbReference type="Pfam" id="PF02410">
    <property type="entry name" value="RsfS"/>
    <property type="match status" value="1"/>
</dbReference>